<feature type="non-terminal residue" evidence="2">
    <location>
        <position position="1"/>
    </location>
</feature>
<dbReference type="Proteomes" id="UP001642484">
    <property type="component" value="Unassembled WGS sequence"/>
</dbReference>
<feature type="compositionally biased region" description="Polar residues" evidence="1">
    <location>
        <begin position="144"/>
        <end position="165"/>
    </location>
</feature>
<name>A0ABP0N0T2_9DINO</name>
<feature type="compositionally biased region" description="Low complexity" evidence="1">
    <location>
        <begin position="34"/>
        <end position="84"/>
    </location>
</feature>
<evidence type="ECO:0000313" key="2">
    <source>
        <dbReference type="EMBL" id="CAK9055880.1"/>
    </source>
</evidence>
<feature type="compositionally biased region" description="Polar residues" evidence="1">
    <location>
        <begin position="1"/>
        <end position="32"/>
    </location>
</feature>
<gene>
    <name evidence="2" type="ORF">CCMP2556_LOCUS27753</name>
</gene>
<sequence length="345" mass="34404">ATTSPFGSAASTASPFTGTSSATPFGSGSHAANSPFGPSTSTSSSFATSTSGSTTSASPFGPSAGVTSASPFATATTSSPFAAGVSGGSGAVSPFTKSEPKATPTQATQRSQSPFASGGVASASPFTSAGAAASPFARGGATSPFAQGAQTGPGPSSVRTSSQGNKDVKEEATDLLKRVGWQLTSFGDNQATLVSNDMSFEELHWTLLQKPRNEWSSLAAEKLAEAKQKWSSLCSSSQEASKPTSPFGACGASPFANAAGAASASGASVPSPFGSGARSVSPFASAVASPFAKVQSQAASPAGLEPVTLRPHEERPLDDEALKAFQALTFEWQKIPEVEPPPSVC</sequence>
<evidence type="ECO:0000256" key="1">
    <source>
        <dbReference type="SAM" id="MobiDB-lite"/>
    </source>
</evidence>
<reference evidence="2 3" key="1">
    <citation type="submission" date="2024-02" db="EMBL/GenBank/DDBJ databases">
        <authorList>
            <person name="Chen Y."/>
            <person name="Shah S."/>
            <person name="Dougan E. K."/>
            <person name="Thang M."/>
            <person name="Chan C."/>
        </authorList>
    </citation>
    <scope>NUCLEOTIDE SEQUENCE [LARGE SCALE GENOMIC DNA]</scope>
</reference>
<proteinExistence type="predicted"/>
<accession>A0ABP0N0T2</accession>
<comment type="caution">
    <text evidence="2">The sequence shown here is derived from an EMBL/GenBank/DDBJ whole genome shotgun (WGS) entry which is preliminary data.</text>
</comment>
<protein>
    <submittedName>
        <fullName evidence="2">Uncharacterized protein</fullName>
    </submittedName>
</protein>
<feature type="compositionally biased region" description="Polar residues" evidence="1">
    <location>
        <begin position="103"/>
        <end position="115"/>
    </location>
</feature>
<feature type="region of interest" description="Disordered" evidence="1">
    <location>
        <begin position="1"/>
        <end position="171"/>
    </location>
</feature>
<evidence type="ECO:0000313" key="3">
    <source>
        <dbReference type="Proteomes" id="UP001642484"/>
    </source>
</evidence>
<keyword evidence="3" id="KW-1185">Reference proteome</keyword>
<organism evidence="2 3">
    <name type="scientific">Durusdinium trenchii</name>
    <dbReference type="NCBI Taxonomy" id="1381693"/>
    <lineage>
        <taxon>Eukaryota</taxon>
        <taxon>Sar</taxon>
        <taxon>Alveolata</taxon>
        <taxon>Dinophyceae</taxon>
        <taxon>Suessiales</taxon>
        <taxon>Symbiodiniaceae</taxon>
        <taxon>Durusdinium</taxon>
    </lineage>
</organism>
<dbReference type="EMBL" id="CAXAMN010020225">
    <property type="protein sequence ID" value="CAK9055880.1"/>
    <property type="molecule type" value="Genomic_DNA"/>
</dbReference>